<dbReference type="InterPro" id="IPR010998">
    <property type="entry name" value="Integrase_recombinase_N"/>
</dbReference>
<protein>
    <recommendedName>
        <fullName evidence="3">Integrase SAM-like N-terminal domain-containing protein</fullName>
    </recommendedName>
</protein>
<evidence type="ECO:0000313" key="5">
    <source>
        <dbReference type="Proteomes" id="UP001225605"/>
    </source>
</evidence>
<keyword evidence="1" id="KW-0238">DNA-binding</keyword>
<evidence type="ECO:0000256" key="2">
    <source>
        <dbReference type="SAM" id="MobiDB-lite"/>
    </source>
</evidence>
<accession>A0ABU0WVL9</accession>
<dbReference type="Pfam" id="PF14659">
    <property type="entry name" value="Phage_int_SAM_3"/>
    <property type="match status" value="1"/>
</dbReference>
<evidence type="ECO:0000259" key="3">
    <source>
        <dbReference type="Pfam" id="PF14659"/>
    </source>
</evidence>
<keyword evidence="5" id="KW-1185">Reference proteome</keyword>
<dbReference type="EMBL" id="NSDM01000003">
    <property type="protein sequence ID" value="MDQ2583900.1"/>
    <property type="molecule type" value="Genomic_DNA"/>
</dbReference>
<proteinExistence type="predicted"/>
<dbReference type="SUPFAM" id="SSF56349">
    <property type="entry name" value="DNA breaking-rejoining enzymes"/>
    <property type="match status" value="1"/>
</dbReference>
<feature type="region of interest" description="Disordered" evidence="2">
    <location>
        <begin position="124"/>
        <end position="144"/>
    </location>
</feature>
<reference evidence="4 5" key="1">
    <citation type="submission" date="2017-06" db="EMBL/GenBank/DDBJ databases">
        <title>Cultured bacterium strain Saccharothrix yanglingensis Hhs.015.</title>
        <authorList>
            <person name="Xia Y."/>
        </authorList>
    </citation>
    <scope>NUCLEOTIDE SEQUENCE [LARGE SCALE GENOMIC DNA]</scope>
    <source>
        <strain evidence="4 5">Hhs.015</strain>
    </source>
</reference>
<dbReference type="Proteomes" id="UP001225605">
    <property type="component" value="Unassembled WGS sequence"/>
</dbReference>
<gene>
    <name evidence="4" type="ORF">CKY47_07895</name>
</gene>
<dbReference type="InterPro" id="IPR004107">
    <property type="entry name" value="Integrase_SAM-like_N"/>
</dbReference>
<comment type="caution">
    <text evidence="4">The sequence shown here is derived from an EMBL/GenBank/DDBJ whole genome shotgun (WGS) entry which is preliminary data.</text>
</comment>
<dbReference type="Gene3D" id="1.10.150.130">
    <property type="match status" value="1"/>
</dbReference>
<organism evidence="4 5">
    <name type="scientific">Saccharothrix yanglingensis</name>
    <dbReference type="NCBI Taxonomy" id="659496"/>
    <lineage>
        <taxon>Bacteria</taxon>
        <taxon>Bacillati</taxon>
        <taxon>Actinomycetota</taxon>
        <taxon>Actinomycetes</taxon>
        <taxon>Pseudonocardiales</taxon>
        <taxon>Pseudonocardiaceae</taxon>
        <taxon>Saccharothrix</taxon>
    </lineage>
</organism>
<sequence>MQGVKSGHRAGMGDHRRIDISCVRSVHIRCPNTGDRRVDGVVDGLGGRGVGSASGTFVDPALGQTTLGEWVPVWREAHDVRPSTAAKYESHLRNHVLPRFGDVALREISRMTVKGWVKQVRRSCPTHGARRGDRAVDAPGRGGR</sequence>
<feature type="domain" description="Integrase SAM-like N-terminal" evidence="3">
    <location>
        <begin position="66"/>
        <end position="118"/>
    </location>
</feature>
<evidence type="ECO:0000256" key="1">
    <source>
        <dbReference type="ARBA" id="ARBA00023125"/>
    </source>
</evidence>
<evidence type="ECO:0000313" key="4">
    <source>
        <dbReference type="EMBL" id="MDQ2583900.1"/>
    </source>
</evidence>
<name>A0ABU0WVL9_9PSEU</name>
<dbReference type="InterPro" id="IPR011010">
    <property type="entry name" value="DNA_brk_join_enz"/>
</dbReference>